<reference evidence="1" key="1">
    <citation type="submission" date="2022-06" db="EMBL/GenBank/DDBJ databases">
        <title>Phylogenomic reconstructions and comparative analyses of Kickxellomycotina fungi.</title>
        <authorList>
            <person name="Reynolds N.K."/>
            <person name="Stajich J.E."/>
            <person name="Barry K."/>
            <person name="Grigoriev I.V."/>
            <person name="Crous P."/>
            <person name="Smith M.E."/>
        </authorList>
    </citation>
    <scope>NUCLEOTIDE SEQUENCE</scope>
    <source>
        <strain evidence="1">RSA 2271</strain>
    </source>
</reference>
<keyword evidence="2" id="KW-1185">Reference proteome</keyword>
<dbReference type="Proteomes" id="UP001145114">
    <property type="component" value="Unassembled WGS sequence"/>
</dbReference>
<sequence>MLAEHDQPQRPWLVDEAQREGNEAMGLIYQTPARIYRQSPSALVSLSLHSRHRLPPIFTIPKFGSRVTKSHRPATTFTSPASISSALMRHRSARLPFRGGFDDSTDILHGRIIEVDCEDEASSDSVPQDLRERRHRSGHWRYPHAMTDTAIIRQEDPLMAVRPSAHVIRGRHARIAQAIKQWMKENKPAQHAVTTMGTADLDTVFKLAKSGTSVNIKDDLGRTPLHIAATAGKVENVRFLIAMGADLNAMDNLGNTPLTLAATAAKFNIVLLLLENGADQSAGRAQFSPLEMARSRLRLMRAQLQAMRGMHDIHRPSVYSGDASLGSYSKRVHNRRQRLVQVARDCLEVIKLLQSFQQAAPQHRAIGRNGRTLNTLEQTYAAFDRNLSSEPAPLTGSAASELDELALKLLGLGIDSKPDKPPQSSPLAAGQTEVNVEDGQGEPAAGGDGQGTKGKEVDRSSDGAAETEEKKDSAELCDRFERDMDLVLSKLSQLMGESTDKDTTVVE</sequence>
<organism evidence="1 2">
    <name type="scientific">Spiromyces aspiralis</name>
    <dbReference type="NCBI Taxonomy" id="68401"/>
    <lineage>
        <taxon>Eukaryota</taxon>
        <taxon>Fungi</taxon>
        <taxon>Fungi incertae sedis</taxon>
        <taxon>Zoopagomycota</taxon>
        <taxon>Kickxellomycotina</taxon>
        <taxon>Kickxellomycetes</taxon>
        <taxon>Kickxellales</taxon>
        <taxon>Kickxellaceae</taxon>
        <taxon>Spiromyces</taxon>
    </lineage>
</organism>
<accession>A0ACC1HHP0</accession>
<proteinExistence type="predicted"/>
<gene>
    <name evidence="1" type="ORF">EV182_000408</name>
</gene>
<dbReference type="EMBL" id="JAMZIH010005158">
    <property type="protein sequence ID" value="KAJ1675876.1"/>
    <property type="molecule type" value="Genomic_DNA"/>
</dbReference>
<evidence type="ECO:0000313" key="1">
    <source>
        <dbReference type="EMBL" id="KAJ1675876.1"/>
    </source>
</evidence>
<evidence type="ECO:0000313" key="2">
    <source>
        <dbReference type="Proteomes" id="UP001145114"/>
    </source>
</evidence>
<name>A0ACC1HHP0_9FUNG</name>
<comment type="caution">
    <text evidence="1">The sequence shown here is derived from an EMBL/GenBank/DDBJ whole genome shotgun (WGS) entry which is preliminary data.</text>
</comment>
<protein>
    <submittedName>
        <fullName evidence="1">Uncharacterized protein</fullName>
    </submittedName>
</protein>